<evidence type="ECO:0000313" key="8">
    <source>
        <dbReference type="EMBL" id="KAD7478264.1"/>
    </source>
</evidence>
<feature type="transmembrane region" description="Helical" evidence="7">
    <location>
        <begin position="216"/>
        <end position="234"/>
    </location>
</feature>
<dbReference type="GO" id="GO:0005345">
    <property type="term" value="F:purine nucleobase transmembrane transporter activity"/>
    <property type="evidence" value="ECO:0007669"/>
    <property type="project" value="UniProtKB-UniRule"/>
</dbReference>
<feature type="transmembrane region" description="Helical" evidence="7">
    <location>
        <begin position="348"/>
        <end position="367"/>
    </location>
</feature>
<evidence type="ECO:0000256" key="5">
    <source>
        <dbReference type="ARBA" id="ARBA00022989"/>
    </source>
</evidence>
<sequence>MNISPHSTCSGDLHFAGDDHRQPNRTIFTASNKKSKLDGKTYKLLLIINYICLFVGSVSSSLLIKFYFNHKGSSRWVSTWVQSAGFPLLLIPIYLPYYISHFRPKIDDQQHEHVDDVRKPFLGFDGNLFVLCFVIGLMLVLSNLCFSWGNSYLPLSTSALVLSSQLAFTLLLSIIIVKQKITFLNLNCVILLTLSCVLLALNSTGDRPEGLTNRKYFTGLFSTASAGLLFALYLPVMEKIYSKVDCYAMVIEMQFVMEAVATGVATVAMAMAGGFKEMKHESVAVFDLGATGYWVALGLSVVMWQVCFMGTAGMVFLTTSLTGGICMTALMAANVVGGVVVYGDEFKGPKVVATVMCLWGFCSYVYGMHVKMKGGSNGGDDDDDGGDAQQQHKKSLLELSEIVLDAKGTFVVVDDGGREEAIESGGKVACVVLHVLFHEQLRNTKRKSKLKEILEEVIKHFMDLSTMKAELPRSQAHALEEGLDVNDLQADKRPEYLILNLH</sequence>
<evidence type="ECO:0000256" key="4">
    <source>
        <dbReference type="ARBA" id="ARBA00022692"/>
    </source>
</evidence>
<evidence type="ECO:0000256" key="3">
    <source>
        <dbReference type="ARBA" id="ARBA00022448"/>
    </source>
</evidence>
<protein>
    <recommendedName>
        <fullName evidence="7">Probable purine permease</fullName>
    </recommendedName>
</protein>
<feature type="transmembrane region" description="Helical" evidence="7">
    <location>
        <begin position="293"/>
        <end position="317"/>
    </location>
</feature>
<dbReference type="InterPro" id="IPR030182">
    <property type="entry name" value="PUP_plant"/>
</dbReference>
<evidence type="ECO:0000256" key="1">
    <source>
        <dbReference type="ARBA" id="ARBA00004141"/>
    </source>
</evidence>
<feature type="transmembrane region" description="Helical" evidence="7">
    <location>
        <begin position="44"/>
        <end position="68"/>
    </location>
</feature>
<dbReference type="PANTHER" id="PTHR31376:SF3">
    <property type="entry name" value="PURINE PERMEASE 4-RELATED"/>
    <property type="match status" value="1"/>
</dbReference>
<dbReference type="OrthoDB" id="683622at2759"/>
<keyword evidence="3 7" id="KW-0813">Transport</keyword>
<proteinExistence type="inferred from homology"/>
<dbReference type="SUPFAM" id="SSF103481">
    <property type="entry name" value="Multidrug resistance efflux transporter EmrE"/>
    <property type="match status" value="1"/>
</dbReference>
<dbReference type="Proteomes" id="UP000326396">
    <property type="component" value="Linkage Group LG1"/>
</dbReference>
<dbReference type="AlphaFoldDB" id="A0A5N6Q0V0"/>
<comment type="caution">
    <text evidence="8">The sequence shown here is derived from an EMBL/GenBank/DDBJ whole genome shotgun (WGS) entry which is preliminary data.</text>
</comment>
<feature type="transmembrane region" description="Helical" evidence="7">
    <location>
        <begin position="80"/>
        <end position="99"/>
    </location>
</feature>
<feature type="transmembrane region" description="Helical" evidence="7">
    <location>
        <begin position="184"/>
        <end position="204"/>
    </location>
</feature>
<comment type="similarity">
    <text evidence="2 7">Belongs to the purine permeases (TC 2.A.7.14) family.</text>
</comment>
<evidence type="ECO:0000256" key="2">
    <source>
        <dbReference type="ARBA" id="ARBA00006213"/>
    </source>
</evidence>
<feature type="transmembrane region" description="Helical" evidence="7">
    <location>
        <begin position="255"/>
        <end position="273"/>
    </location>
</feature>
<dbReference type="GO" id="GO:0016020">
    <property type="term" value="C:membrane"/>
    <property type="evidence" value="ECO:0007669"/>
    <property type="project" value="UniProtKB-SubCell"/>
</dbReference>
<feature type="transmembrane region" description="Helical" evidence="7">
    <location>
        <begin position="128"/>
        <end position="149"/>
    </location>
</feature>
<keyword evidence="6 7" id="KW-0472">Membrane</keyword>
<keyword evidence="4 7" id="KW-0812">Transmembrane</keyword>
<dbReference type="PANTHER" id="PTHR31376">
    <property type="entry name" value="OS09G0467300 PROTEIN-RELATED"/>
    <property type="match status" value="1"/>
</dbReference>
<accession>A0A5N6Q0V0</accession>
<evidence type="ECO:0000256" key="6">
    <source>
        <dbReference type="ARBA" id="ARBA00023136"/>
    </source>
</evidence>
<feature type="transmembrane region" description="Helical" evidence="7">
    <location>
        <begin position="155"/>
        <end position="177"/>
    </location>
</feature>
<dbReference type="InterPro" id="IPR037185">
    <property type="entry name" value="EmrE-like"/>
</dbReference>
<name>A0A5N6Q0V0_9ASTR</name>
<gene>
    <name evidence="8" type="ORF">E3N88_01400</name>
</gene>
<evidence type="ECO:0000313" key="9">
    <source>
        <dbReference type="Proteomes" id="UP000326396"/>
    </source>
</evidence>
<dbReference type="EMBL" id="SZYD01000001">
    <property type="protein sequence ID" value="KAD7478264.1"/>
    <property type="molecule type" value="Genomic_DNA"/>
</dbReference>
<keyword evidence="9" id="KW-1185">Reference proteome</keyword>
<reference evidence="8 9" key="1">
    <citation type="submission" date="2019-05" db="EMBL/GenBank/DDBJ databases">
        <title>Mikania micrantha, genome provides insights into the molecular mechanism of rapid growth.</title>
        <authorList>
            <person name="Liu B."/>
        </authorList>
    </citation>
    <scope>NUCLEOTIDE SEQUENCE [LARGE SCALE GENOMIC DNA]</scope>
    <source>
        <strain evidence="8">NLD-2019</strain>
        <tissue evidence="8">Leaf</tissue>
    </source>
</reference>
<keyword evidence="5 7" id="KW-1133">Transmembrane helix</keyword>
<comment type="subcellular location">
    <subcellularLocation>
        <location evidence="1 7">Membrane</location>
        <topology evidence="1 7">Multi-pass membrane protein</topology>
    </subcellularLocation>
</comment>
<feature type="transmembrane region" description="Helical" evidence="7">
    <location>
        <begin position="324"/>
        <end position="342"/>
    </location>
</feature>
<evidence type="ECO:0000256" key="7">
    <source>
        <dbReference type="RuleBase" id="RU368015"/>
    </source>
</evidence>
<dbReference type="GO" id="GO:0015211">
    <property type="term" value="F:purine nucleoside transmembrane transporter activity"/>
    <property type="evidence" value="ECO:0007669"/>
    <property type="project" value="UniProtKB-UniRule"/>
</dbReference>
<dbReference type="Pfam" id="PF16913">
    <property type="entry name" value="PUNUT"/>
    <property type="match status" value="1"/>
</dbReference>
<organism evidence="8 9">
    <name type="scientific">Mikania micrantha</name>
    <name type="common">bitter vine</name>
    <dbReference type="NCBI Taxonomy" id="192012"/>
    <lineage>
        <taxon>Eukaryota</taxon>
        <taxon>Viridiplantae</taxon>
        <taxon>Streptophyta</taxon>
        <taxon>Embryophyta</taxon>
        <taxon>Tracheophyta</taxon>
        <taxon>Spermatophyta</taxon>
        <taxon>Magnoliopsida</taxon>
        <taxon>eudicotyledons</taxon>
        <taxon>Gunneridae</taxon>
        <taxon>Pentapetalae</taxon>
        <taxon>asterids</taxon>
        <taxon>campanulids</taxon>
        <taxon>Asterales</taxon>
        <taxon>Asteraceae</taxon>
        <taxon>Asteroideae</taxon>
        <taxon>Heliantheae alliance</taxon>
        <taxon>Eupatorieae</taxon>
        <taxon>Mikania</taxon>
    </lineage>
</organism>